<comment type="caution">
    <text evidence="9">The sequence shown here is derived from an EMBL/GenBank/DDBJ whole genome shotgun (WGS) entry which is preliminary data.</text>
</comment>
<evidence type="ECO:0000256" key="1">
    <source>
        <dbReference type="ARBA" id="ARBA00004651"/>
    </source>
</evidence>
<dbReference type="InterPro" id="IPR011701">
    <property type="entry name" value="MFS"/>
</dbReference>
<feature type="domain" description="Major facilitator superfamily (MFS) profile" evidence="8">
    <location>
        <begin position="9"/>
        <end position="357"/>
    </location>
</feature>
<evidence type="ECO:0000256" key="7">
    <source>
        <dbReference type="SAM" id="Phobius"/>
    </source>
</evidence>
<sequence length="357" mass="39404">MENLKSKTSLLAMCLGIFVVMLDTTIMNIALPEIQTSLNTSLTAVSWALNAYTIIFAATCIPLGKLANIYGKKAFYIGALLLFALGSVCSGLSQNVALLICGRILQSFGAAVLFPLSMDLAISTQPDRFKRKATLFVGITQGSASAFGPTLGGLITQYMGWRWIFLINAPVVIIALILSVYALPNHLPLEKSKIDWLGSGLTVVTLFSLTMALIQLRYWGFSWPIYSLLAIFIVAVTLFIIREHHVEVPMIDFKLFKNTNFDLASTATLFGQLLLVGFMVIMPTFLTNMFGKTAFESALLVTPTTAMIFVLSPMAGLLVRRLNPKKLLALGFFTNQSWVFRIINFNYVHKLSSLCWI</sequence>
<dbReference type="AlphaFoldDB" id="A0A9X2FLL8"/>
<keyword evidence="5 7" id="KW-1133">Transmembrane helix</keyword>
<organism evidence="9 10">
    <name type="scientific">Ligilactobacillus ubinensis</name>
    <dbReference type="NCBI Taxonomy" id="2876789"/>
    <lineage>
        <taxon>Bacteria</taxon>
        <taxon>Bacillati</taxon>
        <taxon>Bacillota</taxon>
        <taxon>Bacilli</taxon>
        <taxon>Lactobacillales</taxon>
        <taxon>Lactobacillaceae</taxon>
        <taxon>Ligilactobacillus</taxon>
    </lineage>
</organism>
<keyword evidence="2" id="KW-0813">Transport</keyword>
<feature type="transmembrane region" description="Helical" evidence="7">
    <location>
        <begin position="196"/>
        <end position="215"/>
    </location>
</feature>
<evidence type="ECO:0000259" key="8">
    <source>
        <dbReference type="PROSITE" id="PS50850"/>
    </source>
</evidence>
<keyword evidence="6 7" id="KW-0472">Membrane</keyword>
<gene>
    <name evidence="9" type="ORF">LB941_11530</name>
</gene>
<feature type="transmembrane region" description="Helical" evidence="7">
    <location>
        <begin position="298"/>
        <end position="319"/>
    </location>
</feature>
<dbReference type="PROSITE" id="PS50850">
    <property type="entry name" value="MFS"/>
    <property type="match status" value="1"/>
</dbReference>
<proteinExistence type="predicted"/>
<evidence type="ECO:0000256" key="4">
    <source>
        <dbReference type="ARBA" id="ARBA00022692"/>
    </source>
</evidence>
<evidence type="ECO:0000313" key="9">
    <source>
        <dbReference type="EMBL" id="MCP0887962.1"/>
    </source>
</evidence>
<dbReference type="RefSeq" id="WP_253362119.1">
    <property type="nucleotide sequence ID" value="NZ_JAIULA010000031.1"/>
</dbReference>
<dbReference type="GO" id="GO:0022857">
    <property type="term" value="F:transmembrane transporter activity"/>
    <property type="evidence" value="ECO:0007669"/>
    <property type="project" value="InterPro"/>
</dbReference>
<reference evidence="9 10" key="1">
    <citation type="journal article" date="2023" name="Int. J. Syst. Evol. Microbiol.">
        <title>Ligilactobacillus ubinensis sp. nov., a novel species isolated from the wild ferment of a durian fruit (Durio zibethinus).</title>
        <authorList>
            <person name="Heng Y.C."/>
            <person name="Menon N."/>
            <person name="Chen B."/>
            <person name="Loo B.Z.L."/>
            <person name="Wong G.W.J."/>
            <person name="Lim A.C.H."/>
            <person name="Silvaraju S."/>
            <person name="Kittelmann S."/>
        </authorList>
    </citation>
    <scope>NUCLEOTIDE SEQUENCE [LARGE SCALE GENOMIC DNA]</scope>
    <source>
        <strain evidence="9 10">WILCCON 0076</strain>
    </source>
</reference>
<dbReference type="Gene3D" id="1.20.1250.20">
    <property type="entry name" value="MFS general substrate transporter like domains"/>
    <property type="match status" value="1"/>
</dbReference>
<comment type="subcellular location">
    <subcellularLocation>
        <location evidence="1">Cell membrane</location>
        <topology evidence="1">Multi-pass membrane protein</topology>
    </subcellularLocation>
</comment>
<dbReference type="PANTHER" id="PTHR42718">
    <property type="entry name" value="MAJOR FACILITATOR SUPERFAMILY MULTIDRUG TRANSPORTER MFSC"/>
    <property type="match status" value="1"/>
</dbReference>
<dbReference type="PRINTS" id="PR01036">
    <property type="entry name" value="TCRTETB"/>
</dbReference>
<evidence type="ECO:0000256" key="2">
    <source>
        <dbReference type="ARBA" id="ARBA00022448"/>
    </source>
</evidence>
<name>A0A9X2FLL8_9LACO</name>
<keyword evidence="3" id="KW-1003">Cell membrane</keyword>
<feature type="transmembrane region" description="Helical" evidence="7">
    <location>
        <begin position="261"/>
        <end position="286"/>
    </location>
</feature>
<dbReference type="EMBL" id="JAIULA010000031">
    <property type="protein sequence ID" value="MCP0887962.1"/>
    <property type="molecule type" value="Genomic_DNA"/>
</dbReference>
<feature type="transmembrane region" description="Helical" evidence="7">
    <location>
        <begin position="221"/>
        <end position="241"/>
    </location>
</feature>
<evidence type="ECO:0000256" key="6">
    <source>
        <dbReference type="ARBA" id="ARBA00023136"/>
    </source>
</evidence>
<feature type="transmembrane region" description="Helical" evidence="7">
    <location>
        <begin position="75"/>
        <end position="98"/>
    </location>
</feature>
<dbReference type="Gene3D" id="1.20.1720.10">
    <property type="entry name" value="Multidrug resistance protein D"/>
    <property type="match status" value="1"/>
</dbReference>
<feature type="transmembrane region" description="Helical" evidence="7">
    <location>
        <begin position="12"/>
        <end position="32"/>
    </location>
</feature>
<dbReference type="GO" id="GO:0005886">
    <property type="term" value="C:plasma membrane"/>
    <property type="evidence" value="ECO:0007669"/>
    <property type="project" value="UniProtKB-SubCell"/>
</dbReference>
<keyword evidence="10" id="KW-1185">Reference proteome</keyword>
<feature type="transmembrane region" description="Helical" evidence="7">
    <location>
        <begin position="134"/>
        <end position="155"/>
    </location>
</feature>
<evidence type="ECO:0000313" key="10">
    <source>
        <dbReference type="Proteomes" id="UP001139006"/>
    </source>
</evidence>
<dbReference type="InterPro" id="IPR036259">
    <property type="entry name" value="MFS_trans_sf"/>
</dbReference>
<evidence type="ECO:0000256" key="5">
    <source>
        <dbReference type="ARBA" id="ARBA00022989"/>
    </source>
</evidence>
<protein>
    <submittedName>
        <fullName evidence="9">MFS transporter</fullName>
    </submittedName>
</protein>
<dbReference type="SUPFAM" id="SSF103473">
    <property type="entry name" value="MFS general substrate transporter"/>
    <property type="match status" value="1"/>
</dbReference>
<feature type="transmembrane region" description="Helical" evidence="7">
    <location>
        <begin position="161"/>
        <end position="184"/>
    </location>
</feature>
<feature type="transmembrane region" description="Helical" evidence="7">
    <location>
        <begin position="44"/>
        <end position="63"/>
    </location>
</feature>
<dbReference type="Proteomes" id="UP001139006">
    <property type="component" value="Unassembled WGS sequence"/>
</dbReference>
<dbReference type="Pfam" id="PF07690">
    <property type="entry name" value="MFS_1"/>
    <property type="match status" value="1"/>
</dbReference>
<evidence type="ECO:0000256" key="3">
    <source>
        <dbReference type="ARBA" id="ARBA00022475"/>
    </source>
</evidence>
<dbReference type="PANTHER" id="PTHR42718:SF46">
    <property type="entry name" value="BLR6921 PROTEIN"/>
    <property type="match status" value="1"/>
</dbReference>
<dbReference type="InterPro" id="IPR020846">
    <property type="entry name" value="MFS_dom"/>
</dbReference>
<accession>A0A9X2FLL8</accession>
<feature type="transmembrane region" description="Helical" evidence="7">
    <location>
        <begin position="104"/>
        <end position="122"/>
    </location>
</feature>
<keyword evidence="4 7" id="KW-0812">Transmembrane</keyword>